<dbReference type="AlphaFoldDB" id="A0A7W8FX00"/>
<evidence type="ECO:0000313" key="3">
    <source>
        <dbReference type="Proteomes" id="UP000521313"/>
    </source>
</evidence>
<keyword evidence="1" id="KW-0689">Ribosomal protein</keyword>
<comment type="caution">
    <text evidence="1">The sequence shown here is derived from an EMBL/GenBank/DDBJ whole genome shotgun (WGS) entry which is preliminary data.</text>
</comment>
<reference evidence="2 4" key="3">
    <citation type="journal article" date="2021" name="Sci. Rep.">
        <title>The distribution of antibiotic resistance genes in chicken gut microbiota commensals.</title>
        <authorList>
            <person name="Juricova H."/>
            <person name="Matiasovicova J."/>
            <person name="Kubasova T."/>
            <person name="Cejkova D."/>
            <person name="Rychlik I."/>
        </authorList>
    </citation>
    <scope>NUCLEOTIDE SEQUENCE [LARGE SCALE GENOMIC DNA]</scope>
    <source>
        <strain evidence="2 4">An423</strain>
    </source>
</reference>
<organism evidence="1 3">
    <name type="scientific">Faecalicoccus acidiformans</name>
    <dbReference type="NCBI Taxonomy" id="915173"/>
    <lineage>
        <taxon>Bacteria</taxon>
        <taxon>Bacillati</taxon>
        <taxon>Bacillota</taxon>
        <taxon>Erysipelotrichia</taxon>
        <taxon>Erysipelotrichales</taxon>
        <taxon>Erysipelotrichaceae</taxon>
        <taxon>Faecalicoccus</taxon>
    </lineage>
</organism>
<dbReference type="EMBL" id="JACHHD010000011">
    <property type="protein sequence ID" value="MBB5185139.1"/>
    <property type="molecule type" value="Genomic_DNA"/>
</dbReference>
<dbReference type="InterPro" id="IPR029064">
    <property type="entry name" value="Ribosomal_eL30-like_sf"/>
</dbReference>
<gene>
    <name evidence="2" type="ORF">H5982_01880</name>
    <name evidence="1" type="ORF">HNQ43_001192</name>
</gene>
<accession>A0A7W8FX00</accession>
<dbReference type="Proteomes" id="UP000775500">
    <property type="component" value="Unassembled WGS sequence"/>
</dbReference>
<name>A0A7W8FX00_9FIRM</name>
<protein>
    <submittedName>
        <fullName evidence="1">Ribosomal protein L30E</fullName>
    </submittedName>
</protein>
<evidence type="ECO:0000313" key="4">
    <source>
        <dbReference type="Proteomes" id="UP000775500"/>
    </source>
</evidence>
<sequence>MNKWITYAQIAFKANKVCYGAQLLPSVQNQTAKLIIYSNCIGQNIKKKILNKCQFYEIPCFGVDQSEFDRITKRSFVAFSITDPQLADRILEQRKGTVISDGLQQTKEKTESESQSAK</sequence>
<keyword evidence="1" id="KW-0687">Ribonucleoprotein</keyword>
<dbReference type="Proteomes" id="UP000521313">
    <property type="component" value="Unassembled WGS sequence"/>
</dbReference>
<dbReference type="RefSeq" id="WP_183375743.1">
    <property type="nucleotide sequence ID" value="NZ_CALVCN010000007.1"/>
</dbReference>
<dbReference type="SUPFAM" id="SSF55315">
    <property type="entry name" value="L30e-like"/>
    <property type="match status" value="1"/>
</dbReference>
<proteinExistence type="predicted"/>
<keyword evidence="4" id="KW-1185">Reference proteome</keyword>
<dbReference type="EMBL" id="JACJLU010000002">
    <property type="protein sequence ID" value="MBM6830855.1"/>
    <property type="molecule type" value="Genomic_DNA"/>
</dbReference>
<reference evidence="2" key="2">
    <citation type="submission" date="2020-08" db="EMBL/GenBank/DDBJ databases">
        <authorList>
            <person name="Cejkova D."/>
            <person name="Kubasova T."/>
            <person name="Jahodarova E."/>
            <person name="Rychlik I."/>
        </authorList>
    </citation>
    <scope>NUCLEOTIDE SEQUENCE</scope>
    <source>
        <strain evidence="2">An423</strain>
    </source>
</reference>
<evidence type="ECO:0000313" key="1">
    <source>
        <dbReference type="EMBL" id="MBB5185139.1"/>
    </source>
</evidence>
<dbReference type="GO" id="GO:0005840">
    <property type="term" value="C:ribosome"/>
    <property type="evidence" value="ECO:0007669"/>
    <property type="project" value="UniProtKB-KW"/>
</dbReference>
<dbReference type="Gene3D" id="3.30.1330.30">
    <property type="match status" value="1"/>
</dbReference>
<reference evidence="1 3" key="1">
    <citation type="submission" date="2020-08" db="EMBL/GenBank/DDBJ databases">
        <title>Genomic Encyclopedia of Type Strains, Phase IV (KMG-IV): sequencing the most valuable type-strain genomes for metagenomic binning, comparative biology and taxonomic classification.</title>
        <authorList>
            <person name="Goeker M."/>
        </authorList>
    </citation>
    <scope>NUCLEOTIDE SEQUENCE [LARGE SCALE GENOMIC DNA]</scope>
    <source>
        <strain evidence="1 3">DSM 26963</strain>
    </source>
</reference>
<evidence type="ECO:0000313" key="2">
    <source>
        <dbReference type="EMBL" id="MBM6830855.1"/>
    </source>
</evidence>